<dbReference type="Pfam" id="PF01728">
    <property type="entry name" value="FtsJ"/>
    <property type="match status" value="1"/>
</dbReference>
<reference evidence="10" key="1">
    <citation type="submission" date="2015-11" db="EMBL/GenBank/DDBJ databases">
        <title>De novo transcriptome assembly of four potential Pierce s Disease insect vectors from Arizona vineyards.</title>
        <authorList>
            <person name="Tassone E.E."/>
        </authorList>
    </citation>
    <scope>NUCLEOTIDE SEQUENCE</scope>
</reference>
<dbReference type="PROSITE" id="PS51614">
    <property type="entry name" value="SAM_MT_ADRIFT"/>
    <property type="match status" value="1"/>
</dbReference>
<evidence type="ECO:0000313" key="10">
    <source>
        <dbReference type="EMBL" id="JAS74351.1"/>
    </source>
</evidence>
<evidence type="ECO:0000256" key="7">
    <source>
        <dbReference type="PROSITE-ProRule" id="PRU00946"/>
    </source>
</evidence>
<dbReference type="InterPro" id="IPR029063">
    <property type="entry name" value="SAM-dependent_MTases_sf"/>
</dbReference>
<feature type="active site" description="Proton acceptor" evidence="7">
    <location>
        <position position="294"/>
    </location>
</feature>
<proteinExistence type="predicted"/>
<dbReference type="InterPro" id="IPR025807">
    <property type="entry name" value="Adrift-typ_MeTrfase"/>
</dbReference>
<comment type="catalytic activity">
    <reaction evidence="6">
        <text>a 5'-end (N(7)-methyl 5'-triphosphoguanosine)-(2'-O-methyl-ribonucleoside)-(ribonucleotide) in mRNA + S-adenosyl-L-methionine = a 5'-end (N(7)-methyl 5'-triphosphoguanosine)-(2'-O-methyl-ribonucleoside)-(2'-O-methyl-ribonucleotide) in mRNA + S-adenosyl-L-homocysteine + H(+)</text>
        <dbReference type="Rhea" id="RHEA:67024"/>
        <dbReference type="Rhea" id="RHEA-COMP:17169"/>
        <dbReference type="Rhea" id="RHEA-COMP:17170"/>
        <dbReference type="ChEBI" id="CHEBI:15378"/>
        <dbReference type="ChEBI" id="CHEBI:57856"/>
        <dbReference type="ChEBI" id="CHEBI:59789"/>
        <dbReference type="ChEBI" id="CHEBI:167612"/>
        <dbReference type="ChEBI" id="CHEBI:167614"/>
        <dbReference type="EC" id="2.1.1.296"/>
    </reaction>
</comment>
<feature type="binding site" evidence="7">
    <location>
        <position position="165"/>
    </location>
    <ligand>
        <name>S-adenosyl-L-methionine</name>
        <dbReference type="ChEBI" id="CHEBI:59789"/>
    </ligand>
</feature>
<evidence type="ECO:0000256" key="6">
    <source>
        <dbReference type="ARBA" id="ARBA00049477"/>
    </source>
</evidence>
<protein>
    <recommendedName>
        <fullName evidence="2">Cap-specific mRNA (nucleoside-2'-O-)-methyltransferase 2</fullName>
        <ecNumber evidence="1">2.1.1.296</ecNumber>
    </recommendedName>
</protein>
<gene>
    <name evidence="10" type="ORF">g.27876</name>
</gene>
<keyword evidence="3 7" id="KW-0489">Methyltransferase</keyword>
<feature type="binding site" evidence="7">
    <location>
        <position position="254"/>
    </location>
    <ligand>
        <name>S-adenosyl-L-methionine</name>
        <dbReference type="ChEBI" id="CHEBI:59789"/>
    </ligand>
</feature>
<dbReference type="EMBL" id="GECU01033355">
    <property type="protein sequence ID" value="JAS74351.1"/>
    <property type="molecule type" value="Transcribed_RNA"/>
</dbReference>
<keyword evidence="4 7" id="KW-0808">Transferase</keyword>
<dbReference type="GO" id="GO:0005634">
    <property type="term" value="C:nucleus"/>
    <property type="evidence" value="ECO:0007669"/>
    <property type="project" value="TreeGrafter"/>
</dbReference>
<dbReference type="AlphaFoldDB" id="A0A1B6HI99"/>
<evidence type="ECO:0000256" key="3">
    <source>
        <dbReference type="ARBA" id="ARBA00022603"/>
    </source>
</evidence>
<dbReference type="Gene3D" id="3.40.50.12760">
    <property type="match status" value="1"/>
</dbReference>
<dbReference type="GO" id="GO:0005737">
    <property type="term" value="C:cytoplasm"/>
    <property type="evidence" value="ECO:0007669"/>
    <property type="project" value="TreeGrafter"/>
</dbReference>
<dbReference type="GO" id="GO:0004483">
    <property type="term" value="F:methyltransferase cap1 activity"/>
    <property type="evidence" value="ECO:0007669"/>
    <property type="project" value="UniProtKB-ARBA"/>
</dbReference>
<name>A0A1B6HI99_9HEMI</name>
<keyword evidence="5 7" id="KW-0949">S-adenosyl-L-methionine</keyword>
<evidence type="ECO:0000256" key="8">
    <source>
        <dbReference type="SAM" id="MobiDB-lite"/>
    </source>
</evidence>
<evidence type="ECO:0000256" key="4">
    <source>
        <dbReference type="ARBA" id="ARBA00022679"/>
    </source>
</evidence>
<dbReference type="PANTHER" id="PTHR16121:SF2">
    <property type="entry name" value="CAP-SPECIFIC MRNA (NUCLEOSIDE-2'-O-)-METHYLTRANSFERASE 2"/>
    <property type="match status" value="1"/>
</dbReference>
<feature type="non-terminal residue" evidence="10">
    <location>
        <position position="669"/>
    </location>
</feature>
<feature type="domain" description="Adrift-type SAM-dependent 2'-O-MTase" evidence="9">
    <location>
        <begin position="127"/>
        <end position="341"/>
    </location>
</feature>
<dbReference type="PANTHER" id="PTHR16121">
    <property type="entry name" value="CAP-SPECIFIC MRNA (NUCLEOSIDE-2'-O-)-METHYLTRANSFERASE 1-RELATED"/>
    <property type="match status" value="1"/>
</dbReference>
<sequence>MEQYNLPTSFGSQRRQFPSNSSYVPNKRLRNTDILGYVDLDEVFNKRFSFFNGKGSLKRTICKLPDPKSLFEEEKWKLENFQELKTILNDTKSKLNDLNLKSWHSHTTVTNIAGDVIKKVRQIIQPEFLTQAWCKMYECLMSFCLIPKTFENNVFNSLHLCEAPGAFITALHHFLQTYYPFVQWNWLATTLNPYHESNDLSHMIPDDRFILHTLSHWTFGADGTGDLMNLDNLRDLQAQVRKTLQGNVTLVTADGSIDCQTNPAEQEALVAPLHYCETLTALSILQPGGSFMLKMFTLLECDSICLIYLLVCVFESVSVFKPVKSKEGNSEVYVLCGNYLGKHNFDPWMPSLLKMFGKNSTKAMFSVKDIPDEFKAELYECAKKFTDLQRRVIERNLDHYLRKSPMKQVNTRAIKEKVAEMYLQKYDLRCVSESIVGNKILGGTPTLNLAPKYEEGTFNDRLRKSCMSKSEHLNQLLEGIKVIGCEWPFKERACWFMFNNHKRPQIDMTFGQPVMQVRSSKFCNSRILEAYLEVTSAMLITSMEQEVDTKITVDVSQFPWDSCTSYCNSQMLECVSRALDKLENSYSLCIRGLPLLSQFSVATVFLLAHAFYQVGLTVDGNVILCGYQQSRDKADWIKGVLEKMRSLPKDLAVLSLIPINKLCDPFYSR</sequence>
<dbReference type="InterPro" id="IPR002877">
    <property type="entry name" value="RNA_MeTrfase_FtsJ_dom"/>
</dbReference>
<evidence type="ECO:0000256" key="2">
    <source>
        <dbReference type="ARBA" id="ARBA00021134"/>
    </source>
</evidence>
<evidence type="ECO:0000256" key="1">
    <source>
        <dbReference type="ARBA" id="ARBA00012770"/>
    </source>
</evidence>
<dbReference type="GO" id="GO:0120550">
    <property type="term" value="F:methyltransferase cap2 activity"/>
    <property type="evidence" value="ECO:0007669"/>
    <property type="project" value="UniProtKB-EC"/>
</dbReference>
<feature type="binding site" evidence="7">
    <location>
        <position position="184"/>
    </location>
    <ligand>
        <name>S-adenosyl-L-methionine</name>
        <dbReference type="ChEBI" id="CHEBI:59789"/>
    </ligand>
</feature>
<dbReference type="GO" id="GO:0006370">
    <property type="term" value="P:7-methylguanosine mRNA capping"/>
    <property type="evidence" value="ECO:0007669"/>
    <property type="project" value="TreeGrafter"/>
</dbReference>
<dbReference type="EC" id="2.1.1.296" evidence="1"/>
<dbReference type="GO" id="GO:0032259">
    <property type="term" value="P:methylation"/>
    <property type="evidence" value="ECO:0007669"/>
    <property type="project" value="UniProtKB-KW"/>
</dbReference>
<accession>A0A1B6HI99</accession>
<organism evidence="10">
    <name type="scientific">Homalodisca liturata</name>
    <dbReference type="NCBI Taxonomy" id="320908"/>
    <lineage>
        <taxon>Eukaryota</taxon>
        <taxon>Metazoa</taxon>
        <taxon>Ecdysozoa</taxon>
        <taxon>Arthropoda</taxon>
        <taxon>Hexapoda</taxon>
        <taxon>Insecta</taxon>
        <taxon>Pterygota</taxon>
        <taxon>Neoptera</taxon>
        <taxon>Paraneoptera</taxon>
        <taxon>Hemiptera</taxon>
        <taxon>Auchenorrhyncha</taxon>
        <taxon>Membracoidea</taxon>
        <taxon>Cicadellidae</taxon>
        <taxon>Cicadellinae</taxon>
        <taxon>Proconiini</taxon>
        <taxon>Homalodisca</taxon>
    </lineage>
</organism>
<dbReference type="InterPro" id="IPR050851">
    <property type="entry name" value="mRNA_Cap_2O-Ribose_MeTrfase"/>
</dbReference>
<dbReference type="SUPFAM" id="SSF53335">
    <property type="entry name" value="S-adenosyl-L-methionine-dependent methyltransferases"/>
    <property type="match status" value="1"/>
</dbReference>
<evidence type="ECO:0000259" key="9">
    <source>
        <dbReference type="PROSITE" id="PS51614"/>
    </source>
</evidence>
<feature type="region of interest" description="Disordered" evidence="8">
    <location>
        <begin position="1"/>
        <end position="22"/>
    </location>
</feature>
<evidence type="ECO:0000256" key="5">
    <source>
        <dbReference type="ARBA" id="ARBA00022691"/>
    </source>
</evidence>